<evidence type="ECO:0000313" key="3">
    <source>
        <dbReference type="Proteomes" id="UP001277761"/>
    </source>
</evidence>
<keyword evidence="3" id="KW-1185">Reference proteome</keyword>
<protein>
    <submittedName>
        <fullName evidence="2">Uncharacterized protein</fullName>
    </submittedName>
</protein>
<feature type="region of interest" description="Disordered" evidence="1">
    <location>
        <begin position="88"/>
        <end position="113"/>
    </location>
</feature>
<proteinExistence type="predicted"/>
<reference evidence="2 3" key="1">
    <citation type="submission" date="2023-11" db="EMBL/GenBank/DDBJ databases">
        <authorList>
            <person name="Xu M."/>
            <person name="Jiang T."/>
        </authorList>
    </citation>
    <scope>NUCLEOTIDE SEQUENCE [LARGE SCALE GENOMIC DNA]</scope>
    <source>
        <strain evidence="2 3">SD</strain>
    </source>
</reference>
<name>A0ABU4VJ23_9ACTN</name>
<gene>
    <name evidence="2" type="ORF">SK069_09560</name>
</gene>
<sequence length="113" mass="11505">MPDAPTDPLTAAERALDAARGAVGSAVTARAQALSEAARLRERAQAGGALAELDATAAARAAEADRLEQRIEQLRDLARRAEVAVEALRADRPGAAPADGADAPAADDERPAA</sequence>
<evidence type="ECO:0000313" key="2">
    <source>
        <dbReference type="EMBL" id="MDX8151839.1"/>
    </source>
</evidence>
<dbReference type="RefSeq" id="WP_319953994.1">
    <property type="nucleotide sequence ID" value="NZ_JAXAVX010000004.1"/>
</dbReference>
<comment type="caution">
    <text evidence="2">The sequence shown here is derived from an EMBL/GenBank/DDBJ whole genome shotgun (WGS) entry which is preliminary data.</text>
</comment>
<accession>A0ABU4VJ23</accession>
<feature type="compositionally biased region" description="Low complexity" evidence="1">
    <location>
        <begin position="93"/>
        <end position="104"/>
    </location>
</feature>
<evidence type="ECO:0000256" key="1">
    <source>
        <dbReference type="SAM" id="MobiDB-lite"/>
    </source>
</evidence>
<dbReference type="Proteomes" id="UP001277761">
    <property type="component" value="Unassembled WGS sequence"/>
</dbReference>
<dbReference type="EMBL" id="JAXAVX010000004">
    <property type="protein sequence ID" value="MDX8151839.1"/>
    <property type="molecule type" value="Genomic_DNA"/>
</dbReference>
<organism evidence="2 3">
    <name type="scientific">Patulibacter brassicae</name>
    <dbReference type="NCBI Taxonomy" id="1705717"/>
    <lineage>
        <taxon>Bacteria</taxon>
        <taxon>Bacillati</taxon>
        <taxon>Actinomycetota</taxon>
        <taxon>Thermoleophilia</taxon>
        <taxon>Solirubrobacterales</taxon>
        <taxon>Patulibacteraceae</taxon>
        <taxon>Patulibacter</taxon>
    </lineage>
</organism>